<evidence type="ECO:0000313" key="3">
    <source>
        <dbReference type="Proteomes" id="UP001239522"/>
    </source>
</evidence>
<evidence type="ECO:0000313" key="2">
    <source>
        <dbReference type="EMBL" id="WLQ37320.1"/>
    </source>
</evidence>
<dbReference type="Pfam" id="PF00583">
    <property type="entry name" value="Acetyltransf_1"/>
    <property type="match status" value="1"/>
</dbReference>
<dbReference type="PROSITE" id="PS51186">
    <property type="entry name" value="GNAT"/>
    <property type="match status" value="1"/>
</dbReference>
<protein>
    <submittedName>
        <fullName evidence="2">GNAT family N-acetyltransferase</fullName>
    </submittedName>
</protein>
<keyword evidence="3" id="KW-1185">Reference proteome</keyword>
<sequence>MNDHVTSDPARLLTVFDREMRERARPDGPGARVERVGDVVRQVGATVHDWNGVVWSSPDLDASRADAAVAAQVAHCERLGCEEFEWKLYGHDRPADLGARLSAAGFEAEEPETLLVAPVADLATDVRLPEGIRLRTVRDEADVELMARAHEQAFGSDGSRLRHQVLARLREDPEHFVGVLALAGDEPVSSARMELYPGTGFAGLWGGGTVAAWRGRGVYRALVAFRAGVAAERGYRYLQVDATEDSRPILQRLGFTALTTTTPYVYRPARP</sequence>
<dbReference type="RefSeq" id="WP_306059430.1">
    <property type="nucleotide sequence ID" value="NZ_CP120997.1"/>
</dbReference>
<dbReference type="Gene3D" id="3.40.630.30">
    <property type="match status" value="1"/>
</dbReference>
<evidence type="ECO:0000259" key="1">
    <source>
        <dbReference type="PROSITE" id="PS51186"/>
    </source>
</evidence>
<dbReference type="SUPFAM" id="SSF55729">
    <property type="entry name" value="Acyl-CoA N-acyltransferases (Nat)"/>
    <property type="match status" value="1"/>
</dbReference>
<feature type="domain" description="N-acetyltransferase" evidence="1">
    <location>
        <begin position="132"/>
        <end position="271"/>
    </location>
</feature>
<dbReference type="InterPro" id="IPR000182">
    <property type="entry name" value="GNAT_dom"/>
</dbReference>
<reference evidence="2 3" key="1">
    <citation type="submission" date="2023-03" db="EMBL/GenBank/DDBJ databases">
        <title>Isolation and description of six Streptomyces strains from soil environments, able to metabolize different microbial glucans.</title>
        <authorList>
            <person name="Widen T."/>
            <person name="Larsbrink J."/>
        </authorList>
    </citation>
    <scope>NUCLEOTIDE SEQUENCE [LARGE SCALE GENOMIC DNA]</scope>
    <source>
        <strain evidence="2 3">Mut1</strain>
    </source>
</reference>
<name>A0ABY9HS12_9ACTN</name>
<proteinExistence type="predicted"/>
<dbReference type="Proteomes" id="UP001239522">
    <property type="component" value="Chromosome"/>
</dbReference>
<gene>
    <name evidence="2" type="ORF">P8A18_29510</name>
</gene>
<dbReference type="EMBL" id="CP120997">
    <property type="protein sequence ID" value="WLQ37320.1"/>
    <property type="molecule type" value="Genomic_DNA"/>
</dbReference>
<accession>A0ABY9HS12</accession>
<dbReference type="InterPro" id="IPR016181">
    <property type="entry name" value="Acyl_CoA_acyltransferase"/>
</dbReference>
<organism evidence="2 3">
    <name type="scientific">Streptomyces castrisilvae</name>
    <dbReference type="NCBI Taxonomy" id="3033811"/>
    <lineage>
        <taxon>Bacteria</taxon>
        <taxon>Bacillati</taxon>
        <taxon>Actinomycetota</taxon>
        <taxon>Actinomycetes</taxon>
        <taxon>Kitasatosporales</taxon>
        <taxon>Streptomycetaceae</taxon>
        <taxon>Streptomyces</taxon>
    </lineage>
</organism>